<dbReference type="EC" id="2.7.13.3" evidence="2"/>
<dbReference type="CDD" id="cd00130">
    <property type="entry name" value="PAS"/>
    <property type="match status" value="1"/>
</dbReference>
<comment type="caution">
    <text evidence="9">The sequence shown here is derived from an EMBL/GenBank/DDBJ whole genome shotgun (WGS) entry which is preliminary data.</text>
</comment>
<dbReference type="Pfam" id="PF00512">
    <property type="entry name" value="HisKA"/>
    <property type="match status" value="1"/>
</dbReference>
<dbReference type="Gene3D" id="3.30.450.20">
    <property type="entry name" value="PAS domain"/>
    <property type="match status" value="1"/>
</dbReference>
<dbReference type="GO" id="GO:0005524">
    <property type="term" value="F:ATP binding"/>
    <property type="evidence" value="ECO:0007669"/>
    <property type="project" value="UniProtKB-KW"/>
</dbReference>
<keyword evidence="9" id="KW-0067">ATP-binding</keyword>
<dbReference type="SUPFAM" id="SSF55785">
    <property type="entry name" value="PYP-like sensor domain (PAS domain)"/>
    <property type="match status" value="1"/>
</dbReference>
<organism evidence="9 10">
    <name type="scientific">Flavobacterium paronense</name>
    <dbReference type="NCBI Taxonomy" id="1392775"/>
    <lineage>
        <taxon>Bacteria</taxon>
        <taxon>Pseudomonadati</taxon>
        <taxon>Bacteroidota</taxon>
        <taxon>Flavobacteriia</taxon>
        <taxon>Flavobacteriales</taxon>
        <taxon>Flavobacteriaceae</taxon>
        <taxon>Flavobacterium</taxon>
    </lineage>
</organism>
<dbReference type="InterPro" id="IPR003594">
    <property type="entry name" value="HATPase_dom"/>
</dbReference>
<dbReference type="InterPro" id="IPR003661">
    <property type="entry name" value="HisK_dim/P_dom"/>
</dbReference>
<dbReference type="CDD" id="cd00082">
    <property type="entry name" value="HisKA"/>
    <property type="match status" value="1"/>
</dbReference>
<keyword evidence="3" id="KW-0597">Phosphoprotein</keyword>
<dbReference type="InterPro" id="IPR004358">
    <property type="entry name" value="Sig_transdc_His_kin-like_C"/>
</dbReference>
<dbReference type="PANTHER" id="PTHR43711:SF26">
    <property type="entry name" value="SENSOR HISTIDINE KINASE RCSC"/>
    <property type="match status" value="1"/>
</dbReference>
<evidence type="ECO:0000259" key="8">
    <source>
        <dbReference type="PROSITE" id="PS50112"/>
    </source>
</evidence>
<name>A0ABV5GC46_9FLAO</name>
<evidence type="ECO:0000313" key="10">
    <source>
        <dbReference type="Proteomes" id="UP001589576"/>
    </source>
</evidence>
<dbReference type="Proteomes" id="UP001589576">
    <property type="component" value="Unassembled WGS sequence"/>
</dbReference>
<dbReference type="CDD" id="cd00075">
    <property type="entry name" value="HATPase"/>
    <property type="match status" value="1"/>
</dbReference>
<dbReference type="SMART" id="SM00091">
    <property type="entry name" value="PAS"/>
    <property type="match status" value="1"/>
</dbReference>
<dbReference type="PROSITE" id="PS50112">
    <property type="entry name" value="PAS"/>
    <property type="match status" value="1"/>
</dbReference>
<evidence type="ECO:0000256" key="6">
    <source>
        <dbReference type="ARBA" id="ARBA00023012"/>
    </source>
</evidence>
<dbReference type="Pfam" id="PF02518">
    <property type="entry name" value="HATPase_c"/>
    <property type="match status" value="1"/>
</dbReference>
<gene>
    <name evidence="9" type="ORF">ACFFUU_03610</name>
</gene>
<feature type="domain" description="Histidine kinase" evidence="7">
    <location>
        <begin position="167"/>
        <end position="382"/>
    </location>
</feature>
<dbReference type="InterPro" id="IPR050736">
    <property type="entry name" value="Sensor_HK_Regulatory"/>
</dbReference>
<dbReference type="Gene3D" id="3.30.565.10">
    <property type="entry name" value="Histidine kinase-like ATPase, C-terminal domain"/>
    <property type="match status" value="1"/>
</dbReference>
<keyword evidence="10" id="KW-1185">Reference proteome</keyword>
<evidence type="ECO:0000259" key="7">
    <source>
        <dbReference type="PROSITE" id="PS50109"/>
    </source>
</evidence>
<dbReference type="PRINTS" id="PR00344">
    <property type="entry name" value="BCTRLSENSOR"/>
</dbReference>
<evidence type="ECO:0000256" key="2">
    <source>
        <dbReference type="ARBA" id="ARBA00012438"/>
    </source>
</evidence>
<keyword evidence="9" id="KW-0547">Nucleotide-binding</keyword>
<comment type="catalytic activity">
    <reaction evidence="1">
        <text>ATP + protein L-histidine = ADP + protein N-phospho-L-histidine.</text>
        <dbReference type="EC" id="2.7.13.3"/>
    </reaction>
</comment>
<reference evidence="9 10" key="1">
    <citation type="submission" date="2024-09" db="EMBL/GenBank/DDBJ databases">
        <authorList>
            <person name="Sun Q."/>
            <person name="Mori K."/>
        </authorList>
    </citation>
    <scope>NUCLEOTIDE SEQUENCE [LARGE SCALE GENOMIC DNA]</scope>
    <source>
        <strain evidence="9 10">CECT 8460</strain>
    </source>
</reference>
<dbReference type="InterPro" id="IPR000014">
    <property type="entry name" value="PAS"/>
</dbReference>
<dbReference type="InterPro" id="IPR005467">
    <property type="entry name" value="His_kinase_dom"/>
</dbReference>
<dbReference type="SUPFAM" id="SSF47384">
    <property type="entry name" value="Homodimeric domain of signal transducing histidine kinase"/>
    <property type="match status" value="1"/>
</dbReference>
<evidence type="ECO:0000313" key="9">
    <source>
        <dbReference type="EMBL" id="MFB9088679.1"/>
    </source>
</evidence>
<dbReference type="SMART" id="SM00388">
    <property type="entry name" value="HisKA"/>
    <property type="match status" value="1"/>
</dbReference>
<dbReference type="Gene3D" id="1.10.287.130">
    <property type="match status" value="1"/>
</dbReference>
<dbReference type="Pfam" id="PF13426">
    <property type="entry name" value="PAS_9"/>
    <property type="match status" value="1"/>
</dbReference>
<evidence type="ECO:0000256" key="1">
    <source>
        <dbReference type="ARBA" id="ARBA00000085"/>
    </source>
</evidence>
<proteinExistence type="predicted"/>
<protein>
    <recommendedName>
        <fullName evidence="2">histidine kinase</fullName>
        <ecNumber evidence="2">2.7.13.3</ecNumber>
    </recommendedName>
</protein>
<dbReference type="PANTHER" id="PTHR43711">
    <property type="entry name" value="TWO-COMPONENT HISTIDINE KINASE"/>
    <property type="match status" value="1"/>
</dbReference>
<keyword evidence="6" id="KW-0902">Two-component regulatory system</keyword>
<dbReference type="SUPFAM" id="SSF55874">
    <property type="entry name" value="ATPase domain of HSP90 chaperone/DNA topoisomerase II/histidine kinase"/>
    <property type="match status" value="1"/>
</dbReference>
<dbReference type="NCBIfam" id="TIGR00229">
    <property type="entry name" value="sensory_box"/>
    <property type="match status" value="1"/>
</dbReference>
<keyword evidence="5" id="KW-0418">Kinase</keyword>
<dbReference type="InterPro" id="IPR036890">
    <property type="entry name" value="HATPase_C_sf"/>
</dbReference>
<dbReference type="SMART" id="SM00387">
    <property type="entry name" value="HATPase_c"/>
    <property type="match status" value="1"/>
</dbReference>
<dbReference type="EMBL" id="JBHMFB010000010">
    <property type="protein sequence ID" value="MFB9088679.1"/>
    <property type="molecule type" value="Genomic_DNA"/>
</dbReference>
<feature type="domain" description="PAS" evidence="8">
    <location>
        <begin position="11"/>
        <end position="64"/>
    </location>
</feature>
<evidence type="ECO:0000256" key="5">
    <source>
        <dbReference type="ARBA" id="ARBA00022777"/>
    </source>
</evidence>
<dbReference type="RefSeq" id="WP_290285935.1">
    <property type="nucleotide sequence ID" value="NZ_JAUFQN010000019.1"/>
</dbReference>
<dbReference type="PROSITE" id="PS50109">
    <property type="entry name" value="HIS_KIN"/>
    <property type="match status" value="1"/>
</dbReference>
<keyword evidence="4" id="KW-0808">Transferase</keyword>
<dbReference type="InterPro" id="IPR036097">
    <property type="entry name" value="HisK_dim/P_sf"/>
</dbReference>
<evidence type="ECO:0000256" key="4">
    <source>
        <dbReference type="ARBA" id="ARBA00022679"/>
    </source>
</evidence>
<dbReference type="InterPro" id="IPR035965">
    <property type="entry name" value="PAS-like_dom_sf"/>
</dbReference>
<accession>A0ABV5GC46</accession>
<evidence type="ECO:0000256" key="3">
    <source>
        <dbReference type="ARBA" id="ARBA00022553"/>
    </source>
</evidence>
<sequence>MDNPSTISLEKEAGFKAIFNYATIGILVINSDGEIQLANPCIEKLFDYLNVELIGKTVEILLPEAYKKEHVKNRDDYFKNPRARVMGHGLNLLGIKKDGSKFPVIISLAHYQLDNENLAVAFISDNSEISRAHEELEAKVEERTVSLTHALEREKELNELKSRFVMMASHEFRTPLSAILSSISLIETYHKEEQKQNIPKHISRIKACVKDLNTILNDFLSIEKIEQGKIEIKREKFNLYDFSMDVIEEVNGILKPGQYINYVHHGEKEILQDKIILRNIILNLLSNAIKYSDENKVIHFITEVNADFISITIQDEGIGIPDNDQKKLFKKFYRANNVTNIKGTGLGLHIVKKYVEILKGTIRFSSSANNGTSFILELPLKK</sequence>